<evidence type="ECO:0000256" key="1">
    <source>
        <dbReference type="SAM" id="MobiDB-lite"/>
    </source>
</evidence>
<evidence type="ECO:0000313" key="2">
    <source>
        <dbReference type="EMBL" id="CAI9302156.1"/>
    </source>
</evidence>
<reference evidence="2" key="1">
    <citation type="submission" date="2023-04" db="EMBL/GenBank/DDBJ databases">
        <authorList>
            <person name="Vijverberg K."/>
            <person name="Xiong W."/>
            <person name="Schranz E."/>
        </authorList>
    </citation>
    <scope>NUCLEOTIDE SEQUENCE</scope>
</reference>
<dbReference type="AlphaFoldDB" id="A0AA36EM01"/>
<feature type="region of interest" description="Disordered" evidence="1">
    <location>
        <begin position="1"/>
        <end position="28"/>
    </location>
</feature>
<dbReference type="EMBL" id="OX465085">
    <property type="protein sequence ID" value="CAI9302156.1"/>
    <property type="molecule type" value="Genomic_DNA"/>
</dbReference>
<evidence type="ECO:0000313" key="3">
    <source>
        <dbReference type="Proteomes" id="UP001177003"/>
    </source>
</evidence>
<dbReference type="Proteomes" id="UP001177003">
    <property type="component" value="Chromosome 9"/>
</dbReference>
<accession>A0AA36EM01</accession>
<proteinExistence type="predicted"/>
<feature type="compositionally biased region" description="Polar residues" evidence="1">
    <location>
        <begin position="8"/>
        <end position="18"/>
    </location>
</feature>
<organism evidence="2 3">
    <name type="scientific">Lactuca saligna</name>
    <name type="common">Willowleaf lettuce</name>
    <dbReference type="NCBI Taxonomy" id="75948"/>
    <lineage>
        <taxon>Eukaryota</taxon>
        <taxon>Viridiplantae</taxon>
        <taxon>Streptophyta</taxon>
        <taxon>Embryophyta</taxon>
        <taxon>Tracheophyta</taxon>
        <taxon>Spermatophyta</taxon>
        <taxon>Magnoliopsida</taxon>
        <taxon>eudicotyledons</taxon>
        <taxon>Gunneridae</taxon>
        <taxon>Pentapetalae</taxon>
        <taxon>asterids</taxon>
        <taxon>campanulids</taxon>
        <taxon>Asterales</taxon>
        <taxon>Asteraceae</taxon>
        <taxon>Cichorioideae</taxon>
        <taxon>Cichorieae</taxon>
        <taxon>Lactucinae</taxon>
        <taxon>Lactuca</taxon>
    </lineage>
</organism>
<protein>
    <submittedName>
        <fullName evidence="2">Uncharacterized protein</fullName>
    </submittedName>
</protein>
<sequence>MGRKRSSLNHGGSISGGSTRPKKQRGKQRSWLVVSVGAARSCSSSFSAACFSCGREEARRGLIGSNSFAGWALVVFARREEGKDLRGLLSRDLAGNQHHLQWFLTRDEEADDAAQGKREGWRWSQGWQVMVGLGVVRLIFIEREEERTIQKRRKQKMGCGPIDFAKYTSTTPPLEVFLAGTMKKKKKVDGLLVFWCFTDSLN</sequence>
<gene>
    <name evidence="2" type="ORF">LSALG_LOCUS40659</name>
</gene>
<name>A0AA36EM01_LACSI</name>
<keyword evidence="3" id="KW-1185">Reference proteome</keyword>